<name>A0AAD6ZCI0_9AGAR</name>
<protein>
    <recommendedName>
        <fullName evidence="3">RNA-directed DNA polymerase from mobile element jockey</fullName>
    </recommendedName>
</protein>
<dbReference type="PANTHER" id="PTHR33481">
    <property type="entry name" value="REVERSE TRANSCRIPTASE"/>
    <property type="match status" value="1"/>
</dbReference>
<proteinExistence type="predicted"/>
<evidence type="ECO:0000313" key="2">
    <source>
        <dbReference type="Proteomes" id="UP001218218"/>
    </source>
</evidence>
<evidence type="ECO:0000313" key="1">
    <source>
        <dbReference type="EMBL" id="KAJ7315618.1"/>
    </source>
</evidence>
<gene>
    <name evidence="1" type="ORF">DFH08DRAFT_631506</name>
</gene>
<sequence>GAARIPPLVRRAGRLPTATAETNEEKCDWLRTEFFPPPMLTSSVPPDPVYPPPAWTWEPISDDLLRRAADKMKPYKAMFPESIPNCVIKECTKLLIPFVGPIFRSLDELGHFPEEWAELRISVLRKPGKPDYDVPGAYRLIALTKGLPRWLYGAKDLQQVAEAEIAGILPRNQFG</sequence>
<comment type="caution">
    <text evidence="1">The sequence shown here is derived from an EMBL/GenBank/DDBJ whole genome shotgun (WGS) entry which is preliminary data.</text>
</comment>
<keyword evidence="2" id="KW-1185">Reference proteome</keyword>
<evidence type="ECO:0008006" key="3">
    <source>
        <dbReference type="Google" id="ProtNLM"/>
    </source>
</evidence>
<dbReference type="AlphaFoldDB" id="A0AAD6ZCI0"/>
<feature type="non-terminal residue" evidence="1">
    <location>
        <position position="1"/>
    </location>
</feature>
<reference evidence="1" key="1">
    <citation type="submission" date="2023-03" db="EMBL/GenBank/DDBJ databases">
        <title>Massive genome expansion in bonnet fungi (Mycena s.s.) driven by repeated elements and novel gene families across ecological guilds.</title>
        <authorList>
            <consortium name="Lawrence Berkeley National Laboratory"/>
            <person name="Harder C.B."/>
            <person name="Miyauchi S."/>
            <person name="Viragh M."/>
            <person name="Kuo A."/>
            <person name="Thoen E."/>
            <person name="Andreopoulos B."/>
            <person name="Lu D."/>
            <person name="Skrede I."/>
            <person name="Drula E."/>
            <person name="Henrissat B."/>
            <person name="Morin E."/>
            <person name="Kohler A."/>
            <person name="Barry K."/>
            <person name="LaButti K."/>
            <person name="Morin E."/>
            <person name="Salamov A."/>
            <person name="Lipzen A."/>
            <person name="Mereny Z."/>
            <person name="Hegedus B."/>
            <person name="Baldrian P."/>
            <person name="Stursova M."/>
            <person name="Weitz H."/>
            <person name="Taylor A."/>
            <person name="Grigoriev I.V."/>
            <person name="Nagy L.G."/>
            <person name="Martin F."/>
            <person name="Kauserud H."/>
        </authorList>
    </citation>
    <scope>NUCLEOTIDE SEQUENCE</scope>
    <source>
        <strain evidence="1">CBHHK002</strain>
    </source>
</reference>
<dbReference type="Proteomes" id="UP001218218">
    <property type="component" value="Unassembled WGS sequence"/>
</dbReference>
<organism evidence="1 2">
    <name type="scientific">Mycena albidolilacea</name>
    <dbReference type="NCBI Taxonomy" id="1033008"/>
    <lineage>
        <taxon>Eukaryota</taxon>
        <taxon>Fungi</taxon>
        <taxon>Dikarya</taxon>
        <taxon>Basidiomycota</taxon>
        <taxon>Agaricomycotina</taxon>
        <taxon>Agaricomycetes</taxon>
        <taxon>Agaricomycetidae</taxon>
        <taxon>Agaricales</taxon>
        <taxon>Marasmiineae</taxon>
        <taxon>Mycenaceae</taxon>
        <taxon>Mycena</taxon>
    </lineage>
</organism>
<dbReference type="EMBL" id="JARIHO010000061">
    <property type="protein sequence ID" value="KAJ7315618.1"/>
    <property type="molecule type" value="Genomic_DNA"/>
</dbReference>
<feature type="non-terminal residue" evidence="1">
    <location>
        <position position="175"/>
    </location>
</feature>
<accession>A0AAD6ZCI0</accession>
<dbReference type="PANTHER" id="PTHR33481:SF1">
    <property type="entry name" value="ENDONUCLEASE_EXONUCLEASE_PHOSPHATASE DOMAIN-CONTAINING PROTEIN-RELATED"/>
    <property type="match status" value="1"/>
</dbReference>